<dbReference type="Gene3D" id="3.20.20.10">
    <property type="entry name" value="Alanine racemase"/>
    <property type="match status" value="1"/>
</dbReference>
<accession>A0A849AI44</accession>
<dbReference type="AlphaFoldDB" id="A0A849AI44"/>
<dbReference type="InterPro" id="IPR001608">
    <property type="entry name" value="Ala_racemase_N"/>
</dbReference>
<comment type="caution">
    <text evidence="2">The sequence shown here is derived from an EMBL/GenBank/DDBJ whole genome shotgun (WGS) entry which is preliminary data.</text>
</comment>
<dbReference type="SUPFAM" id="SSF51419">
    <property type="entry name" value="PLP-binding barrel"/>
    <property type="match status" value="1"/>
</dbReference>
<protein>
    <submittedName>
        <fullName evidence="2">Amino acid deaminase/aldolase</fullName>
    </submittedName>
</protein>
<dbReference type="RefSeq" id="WP_171153142.1">
    <property type="nucleotide sequence ID" value="NZ_JABENB010000001.1"/>
</dbReference>
<evidence type="ECO:0000313" key="3">
    <source>
        <dbReference type="Proteomes" id="UP000557772"/>
    </source>
</evidence>
<proteinExistence type="predicted"/>
<dbReference type="GO" id="GO:0036088">
    <property type="term" value="P:D-serine catabolic process"/>
    <property type="evidence" value="ECO:0007669"/>
    <property type="project" value="TreeGrafter"/>
</dbReference>
<dbReference type="InterPro" id="IPR029066">
    <property type="entry name" value="PLP-binding_barrel"/>
</dbReference>
<dbReference type="Pfam" id="PF01168">
    <property type="entry name" value="Ala_racemase_N"/>
    <property type="match status" value="1"/>
</dbReference>
<dbReference type="EMBL" id="JABENB010000001">
    <property type="protein sequence ID" value="NNG38888.1"/>
    <property type="molecule type" value="Genomic_DNA"/>
</dbReference>
<dbReference type="PANTHER" id="PTHR28004">
    <property type="entry name" value="ZGC:162816-RELATED"/>
    <property type="match status" value="1"/>
</dbReference>
<organism evidence="2 3">
    <name type="scientific">Flexivirga aerilata</name>
    <dbReference type="NCBI Taxonomy" id="1656889"/>
    <lineage>
        <taxon>Bacteria</taxon>
        <taxon>Bacillati</taxon>
        <taxon>Actinomycetota</taxon>
        <taxon>Actinomycetes</taxon>
        <taxon>Micrococcales</taxon>
        <taxon>Dermacoccaceae</taxon>
        <taxon>Flexivirga</taxon>
    </lineage>
</organism>
<dbReference type="Gene3D" id="2.40.37.20">
    <property type="entry name" value="D-serine dehydratase-like domain"/>
    <property type="match status" value="1"/>
</dbReference>
<evidence type="ECO:0000313" key="2">
    <source>
        <dbReference type="EMBL" id="NNG38888.1"/>
    </source>
</evidence>
<dbReference type="InterPro" id="IPR042208">
    <property type="entry name" value="D-ser_dehydrat-like_sf"/>
</dbReference>
<keyword evidence="3" id="KW-1185">Reference proteome</keyword>
<dbReference type="Proteomes" id="UP000557772">
    <property type="component" value="Unassembled WGS sequence"/>
</dbReference>
<evidence type="ECO:0000259" key="1">
    <source>
        <dbReference type="Pfam" id="PF01168"/>
    </source>
</evidence>
<name>A0A849AI44_9MICO</name>
<feature type="domain" description="Alanine racemase N-terminal" evidence="1">
    <location>
        <begin position="20"/>
        <end position="208"/>
    </location>
</feature>
<reference evidence="2 3" key="1">
    <citation type="submission" date="2020-05" db="EMBL/GenBank/DDBJ databases">
        <title>Flexivirga sp. ID2601S isolated from air conditioner.</title>
        <authorList>
            <person name="Kim D.H."/>
        </authorList>
    </citation>
    <scope>NUCLEOTIDE SEQUENCE [LARGE SCALE GENOMIC DNA]</scope>
    <source>
        <strain evidence="2 3">ID2601S</strain>
    </source>
</reference>
<gene>
    <name evidence="2" type="ORF">HJ588_06320</name>
</gene>
<dbReference type="PANTHER" id="PTHR28004:SF2">
    <property type="entry name" value="D-SERINE DEHYDRATASE"/>
    <property type="match status" value="1"/>
</dbReference>
<sequence>MTVQLWSSIGAIGAPTAVLDLDAADHNVAEMRRRASGTPIRVASKSIRVRGLIDRMLREPGYAGVLAYSAAEALWLARSGVDDVLIAYPTVDVETVKQVAADSELAARITFMADLPEHVRLLDSAGSAHPLRVCLDVDASLPVGKALIGAHRSSVHGPGQAAEFARATARLNGVRLVGLMFYDAQVAGVQDTNAAVRLLKRRSVAELAERREQLWRAVASYASIEVVNAGGTGSLHLVGGSPVTEFAAGSGLFAPTLFDRYDGADLRPAAYFASPVVRKPRSDVAVTFSGGYAASGASGASRAPRPVHPEGLRYFAQEGAGEVQTPLRGAAARELAVGDAVWFRHAKAGEMCERFDEILLVRGGSVVDRLPTYRGEGHNFG</sequence>
<dbReference type="GO" id="GO:0008721">
    <property type="term" value="F:D-serine ammonia-lyase activity"/>
    <property type="evidence" value="ECO:0007669"/>
    <property type="project" value="TreeGrafter"/>
</dbReference>
<dbReference type="InterPro" id="IPR051466">
    <property type="entry name" value="D-amino_acid_metab_enzyme"/>
</dbReference>